<proteinExistence type="predicted"/>
<name>A0A397TRR5_9GLOM</name>
<evidence type="ECO:0008006" key="3">
    <source>
        <dbReference type="Google" id="ProtNLM"/>
    </source>
</evidence>
<gene>
    <name evidence="1" type="ORF">C1645_813986</name>
</gene>
<dbReference type="AlphaFoldDB" id="A0A397TRR5"/>
<comment type="caution">
    <text evidence="1">The sequence shown here is derived from an EMBL/GenBank/DDBJ whole genome shotgun (WGS) entry which is preliminary data.</text>
</comment>
<dbReference type="SUPFAM" id="SSF56112">
    <property type="entry name" value="Protein kinase-like (PK-like)"/>
    <property type="match status" value="1"/>
</dbReference>
<dbReference type="STRING" id="658196.A0A397TRR5"/>
<protein>
    <recommendedName>
        <fullName evidence="3">Protein kinase domain-containing protein</fullName>
    </recommendedName>
</protein>
<organism evidence="1 2">
    <name type="scientific">Glomus cerebriforme</name>
    <dbReference type="NCBI Taxonomy" id="658196"/>
    <lineage>
        <taxon>Eukaryota</taxon>
        <taxon>Fungi</taxon>
        <taxon>Fungi incertae sedis</taxon>
        <taxon>Mucoromycota</taxon>
        <taxon>Glomeromycotina</taxon>
        <taxon>Glomeromycetes</taxon>
        <taxon>Glomerales</taxon>
        <taxon>Glomeraceae</taxon>
        <taxon>Glomus</taxon>
    </lineage>
</organism>
<reference evidence="1 2" key="1">
    <citation type="submission" date="2018-06" db="EMBL/GenBank/DDBJ databases">
        <title>Comparative genomics reveals the genomic features of Rhizophagus irregularis, R. cerebriforme, R. diaphanum and Gigaspora rosea, and their symbiotic lifestyle signature.</title>
        <authorList>
            <person name="Morin E."/>
            <person name="San Clemente H."/>
            <person name="Chen E.C.H."/>
            <person name="De La Providencia I."/>
            <person name="Hainaut M."/>
            <person name="Kuo A."/>
            <person name="Kohler A."/>
            <person name="Murat C."/>
            <person name="Tang N."/>
            <person name="Roy S."/>
            <person name="Loubradou J."/>
            <person name="Henrissat B."/>
            <person name="Grigoriev I.V."/>
            <person name="Corradi N."/>
            <person name="Roux C."/>
            <person name="Martin F.M."/>
        </authorList>
    </citation>
    <scope>NUCLEOTIDE SEQUENCE [LARGE SCALE GENOMIC DNA]</scope>
    <source>
        <strain evidence="1 2">DAOM 227022</strain>
    </source>
</reference>
<dbReference type="EMBL" id="QKYT01000028">
    <property type="protein sequence ID" value="RIA97564.1"/>
    <property type="molecule type" value="Genomic_DNA"/>
</dbReference>
<sequence length="130" mass="15353">MSNIKSIFGSIHTPKICKPIHQRLEITVKTNITWYKSCNIIHFQEDFDKCTSGNKDIDKLIQDIQLSGLSNKFEWIPYDRFNDIKYIAEGGFAKVYSAIWIDGWIKKWKKESNNWERNGPEKYSIIHQII</sequence>
<dbReference type="InterPro" id="IPR011009">
    <property type="entry name" value="Kinase-like_dom_sf"/>
</dbReference>
<evidence type="ECO:0000313" key="1">
    <source>
        <dbReference type="EMBL" id="RIA97564.1"/>
    </source>
</evidence>
<evidence type="ECO:0000313" key="2">
    <source>
        <dbReference type="Proteomes" id="UP000265703"/>
    </source>
</evidence>
<keyword evidence="2" id="KW-1185">Reference proteome</keyword>
<dbReference type="Gene3D" id="1.10.10.1010">
    <property type="entry name" value="Intein homing endonuclease, domain IV"/>
    <property type="match status" value="1"/>
</dbReference>
<dbReference type="Proteomes" id="UP000265703">
    <property type="component" value="Unassembled WGS sequence"/>
</dbReference>
<accession>A0A397TRR5</accession>